<evidence type="ECO:0000259" key="2">
    <source>
        <dbReference type="Pfam" id="PF05425"/>
    </source>
</evidence>
<name>A0A6B2M5F4_9BACT</name>
<dbReference type="Pfam" id="PF05425">
    <property type="entry name" value="CopD"/>
    <property type="match status" value="1"/>
</dbReference>
<reference evidence="3 4" key="1">
    <citation type="submission" date="2020-02" db="EMBL/GenBank/DDBJ databases">
        <title>Albibacoteraceae fam. nov., the first described family within the subdivision 4 Verrucomicrobia.</title>
        <authorList>
            <person name="Xi F."/>
        </authorList>
    </citation>
    <scope>NUCLEOTIDE SEQUENCE [LARGE SCALE GENOMIC DNA]</scope>
    <source>
        <strain evidence="3 4">CK1056</strain>
    </source>
</reference>
<keyword evidence="1" id="KW-0812">Transmembrane</keyword>
<dbReference type="AlphaFoldDB" id="A0A6B2M5F4"/>
<dbReference type="EMBL" id="JAAGNX010000028">
    <property type="protein sequence ID" value="NDV63626.1"/>
    <property type="molecule type" value="Genomic_DNA"/>
</dbReference>
<evidence type="ECO:0000313" key="3">
    <source>
        <dbReference type="EMBL" id="NDV63626.1"/>
    </source>
</evidence>
<proteinExistence type="predicted"/>
<dbReference type="GO" id="GO:0016020">
    <property type="term" value="C:membrane"/>
    <property type="evidence" value="ECO:0007669"/>
    <property type="project" value="InterPro"/>
</dbReference>
<keyword evidence="1" id="KW-1133">Transmembrane helix</keyword>
<feature type="transmembrane region" description="Helical" evidence="1">
    <location>
        <begin position="62"/>
        <end position="80"/>
    </location>
</feature>
<protein>
    <submittedName>
        <fullName evidence="3">CopD family protein</fullName>
    </submittedName>
</protein>
<feature type="transmembrane region" description="Helical" evidence="1">
    <location>
        <begin position="14"/>
        <end position="34"/>
    </location>
</feature>
<gene>
    <name evidence="3" type="ORF">G0Q06_14295</name>
</gene>
<dbReference type="InterPro" id="IPR008457">
    <property type="entry name" value="Cu-R_CopD_dom"/>
</dbReference>
<dbReference type="RefSeq" id="WP_163967453.1">
    <property type="nucleotide sequence ID" value="NZ_JAAGNX010000028.1"/>
</dbReference>
<evidence type="ECO:0000313" key="4">
    <source>
        <dbReference type="Proteomes" id="UP000478417"/>
    </source>
</evidence>
<keyword evidence="1" id="KW-0472">Membrane</keyword>
<accession>A0A6B2M5F4</accession>
<feature type="domain" description="Copper resistance protein D" evidence="2">
    <location>
        <begin position="7"/>
        <end position="75"/>
    </location>
</feature>
<keyword evidence="4" id="KW-1185">Reference proteome</keyword>
<feature type="non-terminal residue" evidence="3">
    <location>
        <position position="1"/>
    </location>
</feature>
<evidence type="ECO:0000256" key="1">
    <source>
        <dbReference type="SAM" id="Phobius"/>
    </source>
</evidence>
<sequence>LLTGNVLNALFTPYGQFFAIKLGVFLAIMAFAAWNKLRLTPALLRQESGAGSRLRRSIRMEAALVSLILLTTATLTTVSAPEAANQTTRAAGEGQITKINKGGFL</sequence>
<comment type="caution">
    <text evidence="3">The sequence shown here is derived from an EMBL/GenBank/DDBJ whole genome shotgun (WGS) entry which is preliminary data.</text>
</comment>
<dbReference type="Proteomes" id="UP000478417">
    <property type="component" value="Unassembled WGS sequence"/>
</dbReference>
<organism evidence="3 4">
    <name type="scientific">Oceanipulchritudo coccoides</name>
    <dbReference type="NCBI Taxonomy" id="2706888"/>
    <lineage>
        <taxon>Bacteria</taxon>
        <taxon>Pseudomonadati</taxon>
        <taxon>Verrucomicrobiota</taxon>
        <taxon>Opitutia</taxon>
        <taxon>Puniceicoccales</taxon>
        <taxon>Oceanipulchritudinaceae</taxon>
        <taxon>Oceanipulchritudo</taxon>
    </lineage>
</organism>